<evidence type="ECO:0000256" key="1">
    <source>
        <dbReference type="SAM" id="Phobius"/>
    </source>
</evidence>
<dbReference type="RefSeq" id="WP_205105503.1">
    <property type="nucleotide sequence ID" value="NZ_JACJJG010000070.1"/>
</dbReference>
<reference evidence="2" key="1">
    <citation type="submission" date="2020-08" db="EMBL/GenBank/DDBJ databases">
        <authorList>
            <person name="Cejkova D."/>
            <person name="Kubasova T."/>
            <person name="Jahodarova E."/>
            <person name="Rychlik I."/>
        </authorList>
    </citation>
    <scope>NUCLEOTIDE SEQUENCE</scope>
    <source>
        <strain evidence="2">An824</strain>
    </source>
</reference>
<feature type="transmembrane region" description="Helical" evidence="1">
    <location>
        <begin position="103"/>
        <end position="120"/>
    </location>
</feature>
<protein>
    <recommendedName>
        <fullName evidence="4">WbuO protein</fullName>
    </recommendedName>
</protein>
<feature type="transmembrane region" description="Helical" evidence="1">
    <location>
        <begin position="127"/>
        <end position="146"/>
    </location>
</feature>
<evidence type="ECO:0000313" key="2">
    <source>
        <dbReference type="EMBL" id="MBM6674333.1"/>
    </source>
</evidence>
<sequence>MQSCRVYRSVMLFFIPMLYSFKTRYKGKVGISAWGVKYLLPVFFISFGLHGFSLIRFVLGLLFLYGLYEIGYIQNDCETIKKEENPTMRISSYELDFYEKHKVLIYVVRFLEFIVWWGLLYVSRTPILMLLCGFMTLPLFFLYNWIRNGFCLVVHLLLMLFRYSVPVFFSINYFSLKVLLFILVIYPLTLFIERSVKGKFDYRNAFFSKYLMREYADRYKFRVKYYTVLFVITVALAYFSIFSYIFLIPVGILLFTSILNAQNDKLHYDK</sequence>
<organism evidence="2 3">
    <name type="scientific">Marseilla massiliensis</name>
    <dbReference type="NCBI Taxonomy" id="1841864"/>
    <lineage>
        <taxon>Bacteria</taxon>
        <taxon>Pseudomonadati</taxon>
        <taxon>Bacteroidota</taxon>
        <taxon>Bacteroidia</taxon>
        <taxon>Bacteroidales</taxon>
        <taxon>Prevotellaceae</taxon>
        <taxon>Marseilla</taxon>
    </lineage>
</organism>
<dbReference type="Proteomes" id="UP000706891">
    <property type="component" value="Unassembled WGS sequence"/>
</dbReference>
<dbReference type="EMBL" id="JACJJG010000070">
    <property type="protein sequence ID" value="MBM6674333.1"/>
    <property type="molecule type" value="Genomic_DNA"/>
</dbReference>
<keyword evidence="1" id="KW-0812">Transmembrane</keyword>
<gene>
    <name evidence="2" type="ORF">H6A34_10665</name>
</gene>
<keyword evidence="1" id="KW-1133">Transmembrane helix</keyword>
<keyword evidence="1" id="KW-0472">Membrane</keyword>
<reference evidence="2" key="2">
    <citation type="journal article" date="2021" name="Sci. Rep.">
        <title>The distribution of antibiotic resistance genes in chicken gut microbiota commensals.</title>
        <authorList>
            <person name="Juricova H."/>
            <person name="Matiasovicova J."/>
            <person name="Kubasova T."/>
            <person name="Cejkova D."/>
            <person name="Rychlik I."/>
        </authorList>
    </citation>
    <scope>NUCLEOTIDE SEQUENCE</scope>
    <source>
        <strain evidence="2">An824</strain>
    </source>
</reference>
<evidence type="ECO:0000313" key="3">
    <source>
        <dbReference type="Proteomes" id="UP000706891"/>
    </source>
</evidence>
<feature type="transmembrane region" description="Helical" evidence="1">
    <location>
        <begin position="166"/>
        <end position="192"/>
    </location>
</feature>
<feature type="transmembrane region" description="Helical" evidence="1">
    <location>
        <begin position="228"/>
        <end position="255"/>
    </location>
</feature>
<evidence type="ECO:0008006" key="4">
    <source>
        <dbReference type="Google" id="ProtNLM"/>
    </source>
</evidence>
<accession>A0A938WU01</accession>
<keyword evidence="3" id="KW-1185">Reference proteome</keyword>
<dbReference type="AlphaFoldDB" id="A0A938WU01"/>
<feature type="transmembrane region" description="Helical" evidence="1">
    <location>
        <begin position="42"/>
        <end position="65"/>
    </location>
</feature>
<name>A0A938WU01_9BACT</name>
<proteinExistence type="predicted"/>
<comment type="caution">
    <text evidence="2">The sequence shown here is derived from an EMBL/GenBank/DDBJ whole genome shotgun (WGS) entry which is preliminary data.</text>
</comment>